<comment type="similarity">
    <text evidence="5">Belongs to the G-protein coupled receptor 1 family.</text>
</comment>
<dbReference type="GO" id="GO:0016020">
    <property type="term" value="C:membrane"/>
    <property type="evidence" value="ECO:0007669"/>
    <property type="project" value="UniProtKB-SubCell"/>
</dbReference>
<evidence type="ECO:0000313" key="8">
    <source>
        <dbReference type="EMBL" id="CAB3405379.1"/>
    </source>
</evidence>
<dbReference type="EMBL" id="CADEPM010000004">
    <property type="protein sequence ID" value="CAB3405379.1"/>
    <property type="molecule type" value="Genomic_DNA"/>
</dbReference>
<dbReference type="PANTHER" id="PTHR47323:SF5">
    <property type="entry name" value="G-PROTEIN COUPLED RECEPTORS FAMILY 1 PROFILE DOMAIN-CONTAINING PROTEIN"/>
    <property type="match status" value="1"/>
</dbReference>
<keyword evidence="5" id="KW-0675">Receptor</keyword>
<accession>A0A8S1ETP4</accession>
<dbReference type="Gene3D" id="1.20.1070.10">
    <property type="entry name" value="Rhodopsin 7-helix transmembrane proteins"/>
    <property type="match status" value="1"/>
</dbReference>
<keyword evidence="2 5" id="KW-0812">Transmembrane</keyword>
<evidence type="ECO:0000313" key="9">
    <source>
        <dbReference type="Proteomes" id="UP000494206"/>
    </source>
</evidence>
<evidence type="ECO:0000256" key="2">
    <source>
        <dbReference type="ARBA" id="ARBA00022692"/>
    </source>
</evidence>
<comment type="subcellular location">
    <subcellularLocation>
        <location evidence="1">Membrane</location>
    </subcellularLocation>
</comment>
<evidence type="ECO:0000256" key="6">
    <source>
        <dbReference type="SAM" id="Phobius"/>
    </source>
</evidence>
<dbReference type="InterPro" id="IPR017452">
    <property type="entry name" value="GPCR_Rhodpsn_7TM"/>
</dbReference>
<evidence type="ECO:0000256" key="1">
    <source>
        <dbReference type="ARBA" id="ARBA00004370"/>
    </source>
</evidence>
<keyword evidence="9" id="KW-1185">Reference proteome</keyword>
<dbReference type="PRINTS" id="PR00237">
    <property type="entry name" value="GPCRRHODOPSN"/>
</dbReference>
<evidence type="ECO:0000259" key="7">
    <source>
        <dbReference type="PROSITE" id="PS50262"/>
    </source>
</evidence>
<dbReference type="Proteomes" id="UP000494206">
    <property type="component" value="Unassembled WGS sequence"/>
</dbReference>
<dbReference type="PANTHER" id="PTHR47323">
    <property type="entry name" value="FMRFAMIDE PEPTIDE RECEPTOR FAMILY-RELATED"/>
    <property type="match status" value="1"/>
</dbReference>
<dbReference type="SMART" id="SM01381">
    <property type="entry name" value="7TM_GPCR_Srsx"/>
    <property type="match status" value="1"/>
</dbReference>
<keyword evidence="5" id="KW-0297">G-protein coupled receptor</keyword>
<protein>
    <recommendedName>
        <fullName evidence="7">G-protein coupled receptors family 1 profile domain-containing protein</fullName>
    </recommendedName>
</protein>
<dbReference type="OrthoDB" id="10011262at2759"/>
<feature type="transmembrane region" description="Helical" evidence="6">
    <location>
        <begin position="227"/>
        <end position="249"/>
    </location>
</feature>
<dbReference type="AlphaFoldDB" id="A0A8S1ETP4"/>
<dbReference type="InterPro" id="IPR053352">
    <property type="entry name" value="FMRFamide_rcpt"/>
</dbReference>
<keyword evidence="3 6" id="KW-1133">Transmembrane helix</keyword>
<sequence>MMDSMDFHLIMAFIYLPVILIGLLGNSLSYYAYRRPKRKSKHVAFLLYSLSLSDAFLLIFALPLFSIMYLPIWSDVEKQYVVAYTAKYIYPLCMMAKTCSLYIMVTITVERWIAVCRPLEAQIWCQYTTSQKTRTIIVICAVLLNFPKFFEFEIEEINGVFQFRRELLDPEKHWWYFMIYFIGISIIFDYMLPFAIMSIANTQIIGELRRKKRERQLMTTQQQKEQNTTVMLLVITIFFGFCHFFSMGLKIAESFAGGFLTIQNIYWEMLGEVFNFLIILHTASTFFVYYIFSEKFRTVIQGIWKFGYKYRQKRIRKQPISACREAMYYLGFMAKTMFFKSSFYILDMSMQLLSMIWNFEAILSFIFLMYWQKNGQLAGLKEKLAGCQNYKGVQEKTSKFQNNAGIFLALYVAVLIFNCTYYLKFYFEETHSIWALKISTMFYFRRLRFLTSIITTYMYFVWLTAIYVFVTFTNVVCLEVKQLNRDIQKINGDSEKVKSELLEKLELFQKLSKVIHDLDDIFKNLTSITDFLICTPFIAFCVCSFCSVTVAPARLHDEIRATKSAVFGNHAIWFPYDGEVHGLAHVFASHVDQNSLGITIWGFAVVSRPLILATRSATGMMLSLLSEFSPSRDE</sequence>
<keyword evidence="5" id="KW-0807">Transducer</keyword>
<dbReference type="Pfam" id="PF00001">
    <property type="entry name" value="7tm_1"/>
    <property type="match status" value="1"/>
</dbReference>
<feature type="transmembrane region" description="Helical" evidence="6">
    <location>
        <begin position="404"/>
        <end position="423"/>
    </location>
</feature>
<reference evidence="8 9" key="1">
    <citation type="submission" date="2020-04" db="EMBL/GenBank/DDBJ databases">
        <authorList>
            <person name="Laetsch R D."/>
            <person name="Stevens L."/>
            <person name="Kumar S."/>
            <person name="Blaxter L. M."/>
        </authorList>
    </citation>
    <scope>NUCLEOTIDE SEQUENCE [LARGE SCALE GENOMIC DNA]</scope>
</reference>
<feature type="transmembrane region" description="Helical" evidence="6">
    <location>
        <begin position="352"/>
        <end position="371"/>
    </location>
</feature>
<name>A0A8S1ETP4_9PELO</name>
<feature type="transmembrane region" description="Helical" evidence="6">
    <location>
        <begin position="135"/>
        <end position="154"/>
    </location>
</feature>
<gene>
    <name evidence="8" type="ORF">CBOVIS_LOCUS7583</name>
</gene>
<dbReference type="SUPFAM" id="SSF81321">
    <property type="entry name" value="Family A G protein-coupled receptor-like"/>
    <property type="match status" value="1"/>
</dbReference>
<feature type="transmembrane region" description="Helical" evidence="6">
    <location>
        <begin position="12"/>
        <end position="33"/>
    </location>
</feature>
<feature type="transmembrane region" description="Helical" evidence="6">
    <location>
        <begin position="88"/>
        <end position="114"/>
    </location>
</feature>
<feature type="transmembrane region" description="Helical" evidence="6">
    <location>
        <begin position="457"/>
        <end position="480"/>
    </location>
</feature>
<feature type="domain" description="G-protein coupled receptors family 1 profile" evidence="7">
    <location>
        <begin position="25"/>
        <end position="289"/>
    </location>
</feature>
<feature type="transmembrane region" description="Helical" evidence="6">
    <location>
        <begin position="45"/>
        <end position="68"/>
    </location>
</feature>
<feature type="transmembrane region" description="Helical" evidence="6">
    <location>
        <begin position="174"/>
        <end position="206"/>
    </location>
</feature>
<feature type="transmembrane region" description="Helical" evidence="6">
    <location>
        <begin position="269"/>
        <end position="292"/>
    </location>
</feature>
<comment type="caution">
    <text evidence="8">The sequence shown here is derived from an EMBL/GenBank/DDBJ whole genome shotgun (WGS) entry which is preliminary data.</text>
</comment>
<evidence type="ECO:0000256" key="5">
    <source>
        <dbReference type="RuleBase" id="RU000688"/>
    </source>
</evidence>
<dbReference type="InterPro" id="IPR000276">
    <property type="entry name" value="GPCR_Rhodpsn"/>
</dbReference>
<evidence type="ECO:0000256" key="3">
    <source>
        <dbReference type="ARBA" id="ARBA00022989"/>
    </source>
</evidence>
<dbReference type="PROSITE" id="PS50262">
    <property type="entry name" value="G_PROTEIN_RECEP_F1_2"/>
    <property type="match status" value="1"/>
</dbReference>
<dbReference type="GO" id="GO:0004930">
    <property type="term" value="F:G protein-coupled receptor activity"/>
    <property type="evidence" value="ECO:0007669"/>
    <property type="project" value="UniProtKB-KW"/>
</dbReference>
<keyword evidence="4 6" id="KW-0472">Membrane</keyword>
<evidence type="ECO:0000256" key="4">
    <source>
        <dbReference type="ARBA" id="ARBA00023136"/>
    </source>
</evidence>
<organism evidence="8 9">
    <name type="scientific">Caenorhabditis bovis</name>
    <dbReference type="NCBI Taxonomy" id="2654633"/>
    <lineage>
        <taxon>Eukaryota</taxon>
        <taxon>Metazoa</taxon>
        <taxon>Ecdysozoa</taxon>
        <taxon>Nematoda</taxon>
        <taxon>Chromadorea</taxon>
        <taxon>Rhabditida</taxon>
        <taxon>Rhabditina</taxon>
        <taxon>Rhabditomorpha</taxon>
        <taxon>Rhabditoidea</taxon>
        <taxon>Rhabditidae</taxon>
        <taxon>Peloderinae</taxon>
        <taxon>Caenorhabditis</taxon>
    </lineage>
</organism>
<dbReference type="PROSITE" id="PS00237">
    <property type="entry name" value="G_PROTEIN_RECEP_F1_1"/>
    <property type="match status" value="1"/>
</dbReference>
<proteinExistence type="inferred from homology"/>
<dbReference type="CDD" id="cd14978">
    <property type="entry name" value="7tmA_FMRFamide_R-like"/>
    <property type="match status" value="1"/>
</dbReference>